<accession>A0ABR2RL68</accession>
<name>A0ABR2RL68_9ROSI</name>
<proteinExistence type="predicted"/>
<keyword evidence="2" id="KW-1185">Reference proteome</keyword>
<gene>
    <name evidence="1" type="ORF">V6N11_041689</name>
</gene>
<dbReference type="EMBL" id="JBBPBN010000022">
    <property type="protein sequence ID" value="KAK9013690.1"/>
    <property type="molecule type" value="Genomic_DNA"/>
</dbReference>
<protein>
    <submittedName>
        <fullName evidence="1">Uncharacterized protein</fullName>
    </submittedName>
</protein>
<reference evidence="1 2" key="1">
    <citation type="journal article" date="2024" name="G3 (Bethesda)">
        <title>Genome assembly of Hibiscus sabdariffa L. provides insights into metabolisms of medicinal natural products.</title>
        <authorList>
            <person name="Kim T."/>
        </authorList>
    </citation>
    <scope>NUCLEOTIDE SEQUENCE [LARGE SCALE GENOMIC DNA]</scope>
    <source>
        <strain evidence="1">TK-2024</strain>
        <tissue evidence="1">Old leaves</tissue>
    </source>
</reference>
<evidence type="ECO:0000313" key="2">
    <source>
        <dbReference type="Proteomes" id="UP001396334"/>
    </source>
</evidence>
<comment type="caution">
    <text evidence="1">The sequence shown here is derived from an EMBL/GenBank/DDBJ whole genome shotgun (WGS) entry which is preliminary data.</text>
</comment>
<evidence type="ECO:0000313" key="1">
    <source>
        <dbReference type="EMBL" id="KAK9013690.1"/>
    </source>
</evidence>
<dbReference type="Proteomes" id="UP001396334">
    <property type="component" value="Unassembled WGS sequence"/>
</dbReference>
<sequence length="79" mass="8330">MGGGKGRVRSKGGPSLADGTRLCCGGVCRWGPPLEGRGHVLDRCGMFEPRYFFLEPAATLASSGRAWGSHGGSCDTWML</sequence>
<organism evidence="1 2">
    <name type="scientific">Hibiscus sabdariffa</name>
    <name type="common">roselle</name>
    <dbReference type="NCBI Taxonomy" id="183260"/>
    <lineage>
        <taxon>Eukaryota</taxon>
        <taxon>Viridiplantae</taxon>
        <taxon>Streptophyta</taxon>
        <taxon>Embryophyta</taxon>
        <taxon>Tracheophyta</taxon>
        <taxon>Spermatophyta</taxon>
        <taxon>Magnoliopsida</taxon>
        <taxon>eudicotyledons</taxon>
        <taxon>Gunneridae</taxon>
        <taxon>Pentapetalae</taxon>
        <taxon>rosids</taxon>
        <taxon>malvids</taxon>
        <taxon>Malvales</taxon>
        <taxon>Malvaceae</taxon>
        <taxon>Malvoideae</taxon>
        <taxon>Hibiscus</taxon>
    </lineage>
</organism>